<dbReference type="STRING" id="353152.Q5CSC8"/>
<dbReference type="OMA" id="DEMANHE"/>
<dbReference type="EMBL" id="AAEE01000006">
    <property type="protein sequence ID" value="EAK88551.1"/>
    <property type="molecule type" value="Genomic_DNA"/>
</dbReference>
<accession>Q5CSC8</accession>
<feature type="compositionally biased region" description="Polar residues" evidence="3">
    <location>
        <begin position="611"/>
        <end position="621"/>
    </location>
</feature>
<dbReference type="OrthoDB" id="439212at2759"/>
<dbReference type="GO" id="GO:0004674">
    <property type="term" value="F:protein serine/threonine kinase activity"/>
    <property type="evidence" value="ECO:0007669"/>
    <property type="project" value="TreeGrafter"/>
</dbReference>
<dbReference type="InterPro" id="IPR000719">
    <property type="entry name" value="Prot_kinase_dom"/>
</dbReference>
<dbReference type="GO" id="GO:0035556">
    <property type="term" value="P:intracellular signal transduction"/>
    <property type="evidence" value="ECO:0007669"/>
    <property type="project" value="TreeGrafter"/>
</dbReference>
<proteinExistence type="predicted"/>
<feature type="non-terminal residue" evidence="5">
    <location>
        <position position="1"/>
    </location>
</feature>
<dbReference type="InterPro" id="IPR011009">
    <property type="entry name" value="Kinase-like_dom_sf"/>
</dbReference>
<dbReference type="PANTHER" id="PTHR24346:SF30">
    <property type="entry name" value="MATERNAL EMBRYONIC LEUCINE ZIPPER KINASE"/>
    <property type="match status" value="1"/>
</dbReference>
<dbReference type="GeneID" id="3371451"/>
<keyword evidence="6" id="KW-1185">Reference proteome</keyword>
<keyword evidence="5" id="KW-0418">Kinase</keyword>
<sequence>GKIIYLRIIIIYLKKMSINKKDAKIEKKQRLPEKCTFIGNLETYKITDTLQDSLYGKVYQGYGEDSGKLVAIKVLSKNDIITKEMNRLLPETPLAEVFFADEMANHEYLATIRDVFETEDSHCIISDLADGEDLLELLRKNRYGLSEDQTRICIKQAAIALSKCHERGFALQDFSLENCLLYSVIEDKDLNDENQSENIEMENDNESIKGEIFNDSNSDCNKIVKKRFQIKVCDPGQAVRFGRYSQEIEMPVPYLGCVGKKFRPPEIFAGKPYIASKVDSWCLGWSTFYLLFGTELFESVHNIDNDIRWQWYSMGYRDYLYTYLGIKEKLSIDARSFIESLVHPDPIHRISIKEALNHPFLRDVNEHENLTLEDWGRPLYNELKNSLKIEKSENYTIPFIPKVYKTKYLNLYCTGDKPSGYFPINYKNNKDQLGGMNNSKLVKFQNQRSVLNNNIPITTRSNNNNNSQNSIGLTSIFQKRKVGKGNGITTDSLNGRGIMNNSTSTIMMNSGLNNNNNNTQQKKVSINQNQVGCGLSAGLGMGGIMDVGYNQKLFYYQGQYQQQSHNQNYYGYGYNPYYSSGYMSGMGTVHPQYYVVPSPLGVSGINNTTQTKTESTQNISVTGRKEEAKKEKVTEKNDIDECNRSKLTTQPSLLSNRNATTALNTVNSATNIENNTSTATITSTATTSPSVVTPNITNINSSIISSNTVSKAAELNNGLSGRGIGIGMGANSVMSYQRYGGLSAVGGREGYSTSYVPAPKVGINANIQQLGYGGIASGTKMVGTASSNNNNNNNNNNNGFVQNVKNFSYVPPPLTSRYNYNNNNNNIGEGGGRQHLFQNYHQAKNVSSRSGGNVSGTVGGLSARLNFGSMSYVPPIIRR</sequence>
<dbReference type="Gene3D" id="3.30.200.20">
    <property type="entry name" value="Phosphorylase Kinase, domain 1"/>
    <property type="match status" value="1"/>
</dbReference>
<feature type="domain" description="Protein kinase" evidence="4">
    <location>
        <begin position="44"/>
        <end position="361"/>
    </location>
</feature>
<comment type="caution">
    <text evidence="5">The sequence shown here is derived from an EMBL/GenBank/DDBJ whole genome shotgun (WGS) entry which is preliminary data.</text>
</comment>
<gene>
    <name evidence="5" type="ORF">cgd1_3230</name>
</gene>
<keyword evidence="2" id="KW-0067">ATP-binding</keyword>
<dbReference type="Pfam" id="PF00069">
    <property type="entry name" value="Pkinase"/>
    <property type="match status" value="1"/>
</dbReference>
<dbReference type="InParanoid" id="Q5CSC8"/>
<dbReference type="GO" id="GO:0005737">
    <property type="term" value="C:cytoplasm"/>
    <property type="evidence" value="ECO:0007669"/>
    <property type="project" value="TreeGrafter"/>
</dbReference>
<dbReference type="RefSeq" id="XP_628139.1">
    <property type="nucleotide sequence ID" value="XM_628139.1"/>
</dbReference>
<feature type="region of interest" description="Disordered" evidence="3">
    <location>
        <begin position="611"/>
        <end position="636"/>
    </location>
</feature>
<protein>
    <submittedName>
        <fullName evidence="5">Protein kinase</fullName>
    </submittedName>
</protein>
<dbReference type="SMART" id="SM00220">
    <property type="entry name" value="S_TKc"/>
    <property type="match status" value="1"/>
</dbReference>
<evidence type="ECO:0000256" key="2">
    <source>
        <dbReference type="ARBA" id="ARBA00022840"/>
    </source>
</evidence>
<feature type="compositionally biased region" description="Basic and acidic residues" evidence="3">
    <location>
        <begin position="623"/>
        <end position="636"/>
    </location>
</feature>
<dbReference type="SUPFAM" id="SSF56112">
    <property type="entry name" value="Protein kinase-like (PK-like)"/>
    <property type="match status" value="1"/>
</dbReference>
<organism evidence="5 6">
    <name type="scientific">Cryptosporidium parvum (strain Iowa II)</name>
    <dbReference type="NCBI Taxonomy" id="353152"/>
    <lineage>
        <taxon>Eukaryota</taxon>
        <taxon>Sar</taxon>
        <taxon>Alveolata</taxon>
        <taxon>Apicomplexa</taxon>
        <taxon>Conoidasida</taxon>
        <taxon>Coccidia</taxon>
        <taxon>Eucoccidiorida</taxon>
        <taxon>Eimeriorina</taxon>
        <taxon>Cryptosporidiidae</taxon>
        <taxon>Cryptosporidium</taxon>
    </lineage>
</organism>
<dbReference type="KEGG" id="cpv:cgd1_3230"/>
<keyword evidence="1" id="KW-0547">Nucleotide-binding</keyword>
<evidence type="ECO:0000256" key="1">
    <source>
        <dbReference type="ARBA" id="ARBA00022741"/>
    </source>
</evidence>
<dbReference type="PANTHER" id="PTHR24346">
    <property type="entry name" value="MAP/MICROTUBULE AFFINITY-REGULATING KINASE"/>
    <property type="match status" value="1"/>
</dbReference>
<evidence type="ECO:0000313" key="6">
    <source>
        <dbReference type="Proteomes" id="UP000006726"/>
    </source>
</evidence>
<dbReference type="Proteomes" id="UP000006726">
    <property type="component" value="Chromosome 1"/>
</dbReference>
<dbReference type="PROSITE" id="PS50011">
    <property type="entry name" value="PROTEIN_KINASE_DOM"/>
    <property type="match status" value="1"/>
</dbReference>
<dbReference type="Gene3D" id="1.10.510.10">
    <property type="entry name" value="Transferase(Phosphotransferase) domain 1"/>
    <property type="match status" value="1"/>
</dbReference>
<keyword evidence="5" id="KW-0808">Transferase</keyword>
<evidence type="ECO:0000259" key="4">
    <source>
        <dbReference type="PROSITE" id="PS50011"/>
    </source>
</evidence>
<dbReference type="GO" id="GO:0005524">
    <property type="term" value="F:ATP binding"/>
    <property type="evidence" value="ECO:0007669"/>
    <property type="project" value="UniProtKB-KW"/>
</dbReference>
<evidence type="ECO:0000256" key="3">
    <source>
        <dbReference type="SAM" id="MobiDB-lite"/>
    </source>
</evidence>
<name>Q5CSC8_CRYPI</name>
<reference evidence="5 6" key="1">
    <citation type="journal article" date="2004" name="Science">
        <title>Complete genome sequence of the apicomplexan, Cryptosporidium parvum.</title>
        <authorList>
            <person name="Abrahamsen M.S."/>
            <person name="Templeton T.J."/>
            <person name="Enomoto S."/>
            <person name="Abrahante J.E."/>
            <person name="Zhu G."/>
            <person name="Lancto C.A."/>
            <person name="Deng M."/>
            <person name="Liu C."/>
            <person name="Widmer G."/>
            <person name="Tzipori S."/>
            <person name="Buck G.A."/>
            <person name="Xu P."/>
            <person name="Bankier A.T."/>
            <person name="Dear P.H."/>
            <person name="Konfortov B.A."/>
            <person name="Spriggs H.F."/>
            <person name="Iyer L."/>
            <person name="Anantharaman V."/>
            <person name="Aravind L."/>
            <person name="Kapur V."/>
        </authorList>
    </citation>
    <scope>NUCLEOTIDE SEQUENCE [LARGE SCALE GENOMIC DNA]</scope>
    <source>
        <strain evidence="6">Iowa II</strain>
    </source>
</reference>
<dbReference type="AlphaFoldDB" id="Q5CSC8"/>
<evidence type="ECO:0000313" key="5">
    <source>
        <dbReference type="EMBL" id="EAK88551.1"/>
    </source>
</evidence>